<dbReference type="EMBL" id="JARVUX010000001">
    <property type="protein sequence ID" value="MDH2334583.1"/>
    <property type="molecule type" value="Genomic_DNA"/>
</dbReference>
<gene>
    <name evidence="1" type="ORF">QDQ28_00115</name>
</gene>
<evidence type="ECO:0000313" key="1">
    <source>
        <dbReference type="EMBL" id="MDH2334583.1"/>
    </source>
</evidence>
<dbReference type="Pfam" id="PF07374">
    <property type="entry name" value="DUF1492"/>
    <property type="match status" value="1"/>
</dbReference>
<evidence type="ECO:0000313" key="2">
    <source>
        <dbReference type="Proteomes" id="UP001222958"/>
    </source>
</evidence>
<name>A0AAP4A3J0_CLOPF</name>
<sequence length="125" mass="14706">MSRIGKEVKRLVEEDLENYPLWLINTELPGLGSATDWTKVYTKISSPGSYIEGIVVRDEEIKRKVEIITGVLMFLNPLQKQLVEEWYFRDMKCRDQILKELMISEGTFYRERNKALKKFIIALGY</sequence>
<dbReference type="InterPro" id="IPR010861">
    <property type="entry name" value="DUF1492"/>
</dbReference>
<dbReference type="AlphaFoldDB" id="A0AAP4A3J0"/>
<dbReference type="Proteomes" id="UP001222958">
    <property type="component" value="Unassembled WGS sequence"/>
</dbReference>
<reference evidence="1" key="1">
    <citation type="submission" date="2023-04" db="EMBL/GenBank/DDBJ databases">
        <title>Epidemiological investigation of Clostridium perfringens isolated from cattle.</title>
        <authorList>
            <person name="Tian R."/>
        </authorList>
    </citation>
    <scope>NUCLEOTIDE SEQUENCE</scope>
    <source>
        <strain evidence="1">ZWCP172</strain>
    </source>
</reference>
<comment type="caution">
    <text evidence="1">The sequence shown here is derived from an EMBL/GenBank/DDBJ whole genome shotgun (WGS) entry which is preliminary data.</text>
</comment>
<accession>A0AAP4A3J0</accession>
<organism evidence="1 2">
    <name type="scientific">Clostridium perfringens</name>
    <dbReference type="NCBI Taxonomy" id="1502"/>
    <lineage>
        <taxon>Bacteria</taxon>
        <taxon>Bacillati</taxon>
        <taxon>Bacillota</taxon>
        <taxon>Clostridia</taxon>
        <taxon>Eubacteriales</taxon>
        <taxon>Clostridiaceae</taxon>
        <taxon>Clostridium</taxon>
    </lineage>
</organism>
<dbReference type="RefSeq" id="WP_279856529.1">
    <property type="nucleotide sequence ID" value="NZ_JARVUX010000001.1"/>
</dbReference>
<proteinExistence type="predicted"/>
<protein>
    <submittedName>
        <fullName evidence="1">DUF1492 domain-containing protein</fullName>
    </submittedName>
</protein>